<evidence type="ECO:0008006" key="10">
    <source>
        <dbReference type="Google" id="ProtNLM"/>
    </source>
</evidence>
<dbReference type="AlphaFoldDB" id="A0A7J7KZV8"/>
<feature type="compositionally biased region" description="Basic residues" evidence="5">
    <location>
        <begin position="557"/>
        <end position="567"/>
    </location>
</feature>
<dbReference type="OrthoDB" id="431825at2759"/>
<dbReference type="InterPro" id="IPR012580">
    <property type="entry name" value="NUC153"/>
</dbReference>
<dbReference type="PANTHER" id="PTHR12202">
    <property type="entry name" value="ESF1 HOMOLOG"/>
    <property type="match status" value="1"/>
</dbReference>
<dbReference type="PANTHER" id="PTHR12202:SF0">
    <property type="entry name" value="ESF1 HOMOLOG"/>
    <property type="match status" value="1"/>
</dbReference>
<feature type="compositionally biased region" description="Polar residues" evidence="5">
    <location>
        <begin position="658"/>
        <end position="677"/>
    </location>
</feature>
<feature type="region of interest" description="Disordered" evidence="5">
    <location>
        <begin position="469"/>
        <end position="542"/>
    </location>
</feature>
<protein>
    <recommendedName>
        <fullName evidence="10">NUC153 domain-containing protein</fullName>
    </recommendedName>
</protein>
<comment type="similarity">
    <text evidence="2">Belongs to the ESF1 family.</text>
</comment>
<dbReference type="InterPro" id="IPR039754">
    <property type="entry name" value="Esf1"/>
</dbReference>
<feature type="compositionally biased region" description="Basic residues" evidence="5">
    <location>
        <begin position="469"/>
        <end position="478"/>
    </location>
</feature>
<evidence type="ECO:0000313" key="8">
    <source>
        <dbReference type="EMBL" id="KAF6135868.1"/>
    </source>
</evidence>
<name>A0A7J7KZV8_9MAGN</name>
<evidence type="ECO:0000259" key="7">
    <source>
        <dbReference type="Pfam" id="PF25121"/>
    </source>
</evidence>
<feature type="compositionally biased region" description="Polar residues" evidence="5">
    <location>
        <begin position="61"/>
        <end position="87"/>
    </location>
</feature>
<evidence type="ECO:0000259" key="6">
    <source>
        <dbReference type="Pfam" id="PF08159"/>
    </source>
</evidence>
<feature type="compositionally biased region" description="Acidic residues" evidence="5">
    <location>
        <begin position="162"/>
        <end position="181"/>
    </location>
</feature>
<keyword evidence="3" id="KW-0175">Coiled coil</keyword>
<evidence type="ECO:0000256" key="4">
    <source>
        <dbReference type="ARBA" id="ARBA00023242"/>
    </source>
</evidence>
<feature type="region of interest" description="Disordered" evidence="5">
    <location>
        <begin position="1"/>
        <end position="190"/>
    </location>
</feature>
<feature type="compositionally biased region" description="Acidic residues" evidence="5">
    <location>
        <begin position="125"/>
        <end position="141"/>
    </location>
</feature>
<organism evidence="8 9">
    <name type="scientific">Kingdonia uniflora</name>
    <dbReference type="NCBI Taxonomy" id="39325"/>
    <lineage>
        <taxon>Eukaryota</taxon>
        <taxon>Viridiplantae</taxon>
        <taxon>Streptophyta</taxon>
        <taxon>Embryophyta</taxon>
        <taxon>Tracheophyta</taxon>
        <taxon>Spermatophyta</taxon>
        <taxon>Magnoliopsida</taxon>
        <taxon>Ranunculales</taxon>
        <taxon>Circaeasteraceae</taxon>
        <taxon>Kingdonia</taxon>
    </lineage>
</organism>
<dbReference type="GO" id="GO:0006364">
    <property type="term" value="P:rRNA processing"/>
    <property type="evidence" value="ECO:0007669"/>
    <property type="project" value="InterPro"/>
</dbReference>
<keyword evidence="4" id="KW-0539">Nucleus</keyword>
<comment type="subcellular location">
    <subcellularLocation>
        <location evidence="1">Nucleus</location>
        <location evidence="1">Nucleolus</location>
    </subcellularLocation>
</comment>
<dbReference type="Pfam" id="PF25121">
    <property type="entry name" value="RRM_ESF1"/>
    <property type="match status" value="1"/>
</dbReference>
<feature type="compositionally biased region" description="Basic and acidic residues" evidence="5">
    <location>
        <begin position="38"/>
        <end position="57"/>
    </location>
</feature>
<keyword evidence="9" id="KW-1185">Reference proteome</keyword>
<sequence>MGVKSDRKKKHENETKKESGIVLDKSTTSNRKSLRKNNGRDIIRDTRFSSVHSDPRFQKLPKQQSQVTIDSRFSSVFTDNKFHSSSSRIDKRGKTKNNSFQNPLRHYYHMEDDKKPKQNEGDNNSSDDDSGLLDSESGSESEELKLNDKLASEADTDSTTSDTDDDDDDEGSSSEEEPAELEQEKTIPEIEQETHRLAVVNMDWGEVRAVDLYVLLRSFLPKGGQILSVSVYPSEFGLKCMEEEAVQGPVGLFDSDIEDDGEDNELDDVKLRAYEKSRLRYFYAVVECDSIATADYLYRTCDGTEFERTSNVLDLRFIPDSMEFKHPPRDVASEAPTNYEGVNFHTRALQHSTLKITWDEDEPQRAKKLNRKFTADQLAEWELKEFIASSEDDEEDEVVDGQFEKKTGKSEKYRALLTAGDDSDGNDDNDKDMEVTFNTGLEDLSKRILEKKRDKGSETVWDAYLRKRSEKKKARKNKSKDSSEDMSNDDEEQYIKNDDEISDNGDFFIKETSGMSKSRRKGKQETKKEQQASTAELELLVADDQWGDPSLKGYNLKPKKAKGKKGKVVAAENKIPDIDYEDPRFSALFKSPQFALDPTDPQYKRSAAYARQVAKKQQSGAVEEVPDATHLNSDKDIQPDSLSSEFSAVVRSVKRKSQQILAPSSSSRASIENGTSTTRKEKRGLSSFVEPAKKTRKHNQV</sequence>
<comment type="caution">
    <text evidence="8">The sequence shown here is derived from an EMBL/GenBank/DDBJ whole genome shotgun (WGS) entry which is preliminary data.</text>
</comment>
<evidence type="ECO:0000256" key="1">
    <source>
        <dbReference type="ARBA" id="ARBA00004604"/>
    </source>
</evidence>
<evidence type="ECO:0000256" key="3">
    <source>
        <dbReference type="ARBA" id="ARBA00023054"/>
    </source>
</evidence>
<feature type="region of interest" description="Disordered" evidence="5">
    <location>
        <begin position="614"/>
        <end position="642"/>
    </location>
</feature>
<evidence type="ECO:0000256" key="5">
    <source>
        <dbReference type="SAM" id="MobiDB-lite"/>
    </source>
</evidence>
<proteinExistence type="inferred from homology"/>
<feature type="compositionally biased region" description="Basic and acidic residues" evidence="5">
    <location>
        <begin position="108"/>
        <end position="120"/>
    </location>
</feature>
<dbReference type="Pfam" id="PF08159">
    <property type="entry name" value="NUC153"/>
    <property type="match status" value="1"/>
</dbReference>
<feature type="domain" description="ESF1 RRM" evidence="7">
    <location>
        <begin position="194"/>
        <end position="332"/>
    </location>
</feature>
<feature type="region of interest" description="Disordered" evidence="5">
    <location>
        <begin position="655"/>
        <end position="701"/>
    </location>
</feature>
<evidence type="ECO:0000313" key="9">
    <source>
        <dbReference type="Proteomes" id="UP000541444"/>
    </source>
</evidence>
<feature type="compositionally biased region" description="Basic and acidic residues" evidence="5">
    <location>
        <begin position="142"/>
        <end position="152"/>
    </location>
</feature>
<gene>
    <name evidence="8" type="ORF">GIB67_038940</name>
</gene>
<dbReference type="InterPro" id="IPR056750">
    <property type="entry name" value="RRM_ESF1"/>
</dbReference>
<feature type="domain" description="NUC153" evidence="6">
    <location>
        <begin position="582"/>
        <end position="607"/>
    </location>
</feature>
<dbReference type="EMBL" id="JACGCM010002772">
    <property type="protein sequence ID" value="KAF6135868.1"/>
    <property type="molecule type" value="Genomic_DNA"/>
</dbReference>
<dbReference type="Proteomes" id="UP000541444">
    <property type="component" value="Unassembled WGS sequence"/>
</dbReference>
<dbReference type="GO" id="GO:0005730">
    <property type="term" value="C:nucleolus"/>
    <property type="evidence" value="ECO:0007669"/>
    <property type="project" value="UniProtKB-SubCell"/>
</dbReference>
<accession>A0A7J7KZV8</accession>
<dbReference type="GO" id="GO:0003723">
    <property type="term" value="F:RNA binding"/>
    <property type="evidence" value="ECO:0007669"/>
    <property type="project" value="TreeGrafter"/>
</dbReference>
<evidence type="ECO:0000256" key="2">
    <source>
        <dbReference type="ARBA" id="ARBA00009087"/>
    </source>
</evidence>
<feature type="region of interest" description="Disordered" evidence="5">
    <location>
        <begin position="550"/>
        <end position="569"/>
    </location>
</feature>
<feature type="compositionally biased region" description="Basic residues" evidence="5">
    <location>
        <begin position="1"/>
        <end position="10"/>
    </location>
</feature>
<reference evidence="8 9" key="1">
    <citation type="journal article" date="2020" name="IScience">
        <title>Genome Sequencing of the Endangered Kingdonia uniflora (Circaeasteraceae, Ranunculales) Reveals Potential Mechanisms of Evolutionary Specialization.</title>
        <authorList>
            <person name="Sun Y."/>
            <person name="Deng T."/>
            <person name="Zhang A."/>
            <person name="Moore M.J."/>
            <person name="Landis J.B."/>
            <person name="Lin N."/>
            <person name="Zhang H."/>
            <person name="Zhang X."/>
            <person name="Huang J."/>
            <person name="Zhang X."/>
            <person name="Sun H."/>
            <person name="Wang H."/>
        </authorList>
    </citation>
    <scope>NUCLEOTIDE SEQUENCE [LARGE SCALE GENOMIC DNA]</scope>
    <source>
        <strain evidence="8">TB1705</strain>
        <tissue evidence="8">Leaf</tissue>
    </source>
</reference>